<evidence type="ECO:0000259" key="3">
    <source>
        <dbReference type="Pfam" id="PF00294"/>
    </source>
</evidence>
<dbReference type="InterPro" id="IPR029056">
    <property type="entry name" value="Ribokinase-like"/>
</dbReference>
<dbReference type="Gene3D" id="3.40.1190.20">
    <property type="match status" value="1"/>
</dbReference>
<gene>
    <name evidence="4" type="ORF">METZ01_LOCUS344504</name>
</gene>
<dbReference type="AlphaFoldDB" id="A0A382R362"/>
<feature type="non-terminal residue" evidence="4">
    <location>
        <position position="112"/>
    </location>
</feature>
<name>A0A382R362_9ZZZZ</name>
<dbReference type="InterPro" id="IPR011611">
    <property type="entry name" value="PfkB_dom"/>
</dbReference>
<dbReference type="GO" id="GO:0016301">
    <property type="term" value="F:kinase activity"/>
    <property type="evidence" value="ECO:0007669"/>
    <property type="project" value="UniProtKB-KW"/>
</dbReference>
<protein>
    <recommendedName>
        <fullName evidence="3">Carbohydrate kinase PfkB domain-containing protein</fullName>
    </recommendedName>
</protein>
<evidence type="ECO:0000313" key="4">
    <source>
        <dbReference type="EMBL" id="SVC91650.1"/>
    </source>
</evidence>
<dbReference type="EMBL" id="UINC01118489">
    <property type="protein sequence ID" value="SVC91650.1"/>
    <property type="molecule type" value="Genomic_DNA"/>
</dbReference>
<keyword evidence="2" id="KW-0418">Kinase</keyword>
<sequence>MTSIYCYGDITYEQHIHLDEYENSNDSLVKSVKFKVGGSAFNTANGLAEMGHKVNLISSIGTDIEGEYLKEILKNIKNINTDYVDFRNSETSKVFALINNSKEHKFLSFRCN</sequence>
<feature type="domain" description="Carbohydrate kinase PfkB" evidence="3">
    <location>
        <begin position="1"/>
        <end position="109"/>
    </location>
</feature>
<dbReference type="Pfam" id="PF00294">
    <property type="entry name" value="PfkB"/>
    <property type="match status" value="1"/>
</dbReference>
<accession>A0A382R362</accession>
<proteinExistence type="predicted"/>
<dbReference type="InterPro" id="IPR002173">
    <property type="entry name" value="Carboh/pur_kinase_PfkB_CS"/>
</dbReference>
<dbReference type="PROSITE" id="PS00583">
    <property type="entry name" value="PFKB_KINASES_1"/>
    <property type="match status" value="1"/>
</dbReference>
<evidence type="ECO:0000256" key="1">
    <source>
        <dbReference type="ARBA" id="ARBA00022679"/>
    </source>
</evidence>
<keyword evidence="1" id="KW-0808">Transferase</keyword>
<dbReference type="SUPFAM" id="SSF53613">
    <property type="entry name" value="Ribokinase-like"/>
    <property type="match status" value="1"/>
</dbReference>
<reference evidence="4" key="1">
    <citation type="submission" date="2018-05" db="EMBL/GenBank/DDBJ databases">
        <authorList>
            <person name="Lanie J.A."/>
            <person name="Ng W.-L."/>
            <person name="Kazmierczak K.M."/>
            <person name="Andrzejewski T.M."/>
            <person name="Davidsen T.M."/>
            <person name="Wayne K.J."/>
            <person name="Tettelin H."/>
            <person name="Glass J.I."/>
            <person name="Rusch D."/>
            <person name="Podicherti R."/>
            <person name="Tsui H.-C.T."/>
            <person name="Winkler M.E."/>
        </authorList>
    </citation>
    <scope>NUCLEOTIDE SEQUENCE</scope>
</reference>
<organism evidence="4">
    <name type="scientific">marine metagenome</name>
    <dbReference type="NCBI Taxonomy" id="408172"/>
    <lineage>
        <taxon>unclassified sequences</taxon>
        <taxon>metagenomes</taxon>
        <taxon>ecological metagenomes</taxon>
    </lineage>
</organism>
<evidence type="ECO:0000256" key="2">
    <source>
        <dbReference type="ARBA" id="ARBA00022777"/>
    </source>
</evidence>